<dbReference type="SUPFAM" id="SSF54637">
    <property type="entry name" value="Thioesterase/thiol ester dehydrase-isomerase"/>
    <property type="match status" value="1"/>
</dbReference>
<gene>
    <name evidence="2" type="ORF">HNO51_18810</name>
</gene>
<dbReference type="Gene3D" id="3.10.129.10">
    <property type="entry name" value="Hotdog Thioesterase"/>
    <property type="match status" value="1"/>
</dbReference>
<evidence type="ECO:0000313" key="3">
    <source>
        <dbReference type="Proteomes" id="UP000671868"/>
    </source>
</evidence>
<name>A0ABX7W9M8_9GAMM</name>
<keyword evidence="3" id="KW-1185">Reference proteome</keyword>
<evidence type="ECO:0000259" key="1">
    <source>
        <dbReference type="Pfam" id="PF01575"/>
    </source>
</evidence>
<dbReference type="PRINTS" id="PR01483">
    <property type="entry name" value="FASYNTHASE"/>
</dbReference>
<reference evidence="2 3" key="1">
    <citation type="journal article" date="2021" name="Front. Microbiol.">
        <title>Aerobic Denitrification and Heterotrophic Sulfur Oxidation in the Genus Halomonas Revealed by Six Novel Species Characterizations and Genome-Based Analysis.</title>
        <authorList>
            <person name="Wang L."/>
            <person name="Shao Z."/>
        </authorList>
    </citation>
    <scope>NUCLEOTIDE SEQUENCE [LARGE SCALE GENOMIC DNA]</scope>
    <source>
        <strain evidence="2 3">MCCC 1A11059</strain>
    </source>
</reference>
<dbReference type="PANTHER" id="PTHR43841:SF3">
    <property type="entry name" value="(3R)-HYDROXYACYL-ACP DEHYDRATASE SUBUNIT HADB"/>
    <property type="match status" value="1"/>
</dbReference>
<dbReference type="InterPro" id="IPR029069">
    <property type="entry name" value="HotDog_dom_sf"/>
</dbReference>
<dbReference type="InterPro" id="IPR003965">
    <property type="entry name" value="Fatty_acid_synthase"/>
</dbReference>
<dbReference type="PANTHER" id="PTHR43841">
    <property type="entry name" value="3-HYDROXYACYL-THIOESTER DEHYDRATASE HTDX-RELATED"/>
    <property type="match status" value="1"/>
</dbReference>
<dbReference type="Pfam" id="PF01575">
    <property type="entry name" value="MaoC_dehydratas"/>
    <property type="match status" value="1"/>
</dbReference>
<dbReference type="EMBL" id="CP053381">
    <property type="protein sequence ID" value="QTP56550.1"/>
    <property type="molecule type" value="Genomic_DNA"/>
</dbReference>
<dbReference type="Proteomes" id="UP000671868">
    <property type="component" value="Chromosome"/>
</dbReference>
<dbReference type="InterPro" id="IPR002539">
    <property type="entry name" value="MaoC-like_dom"/>
</dbReference>
<sequence>MLGVPELRPARLREMDQAALRTYAALSGDLNPIHLDREQAIRAGHPGLICHGMLAMTDIGGWLTHAMAGWRLVDYACRFVAPMAVGTRLQVTACGGEPQQEDGLVRVGVELVARDAEGIIRVTGRADFERSRVDPR</sequence>
<evidence type="ECO:0000313" key="2">
    <source>
        <dbReference type="EMBL" id="QTP56550.1"/>
    </source>
</evidence>
<proteinExistence type="predicted"/>
<feature type="domain" description="MaoC-like" evidence="1">
    <location>
        <begin position="13"/>
        <end position="95"/>
    </location>
</feature>
<organism evidence="2 3">
    <name type="scientific">Billgrantia sulfidoxydans</name>
    <dbReference type="NCBI Taxonomy" id="2733484"/>
    <lineage>
        <taxon>Bacteria</taxon>
        <taxon>Pseudomonadati</taxon>
        <taxon>Pseudomonadota</taxon>
        <taxon>Gammaproteobacteria</taxon>
        <taxon>Oceanospirillales</taxon>
        <taxon>Halomonadaceae</taxon>
        <taxon>Billgrantia</taxon>
    </lineage>
</organism>
<dbReference type="RefSeq" id="WP_209538068.1">
    <property type="nucleotide sequence ID" value="NZ_CP053381.1"/>
</dbReference>
<accession>A0ABX7W9M8</accession>
<protein>
    <submittedName>
        <fullName evidence="2">Dehydratase</fullName>
    </submittedName>
</protein>